<evidence type="ECO:0000313" key="6">
    <source>
        <dbReference type="EMBL" id="HIU35511.1"/>
    </source>
</evidence>
<accession>A0A9D1IEU9</accession>
<proteinExistence type="predicted"/>
<evidence type="ECO:0000256" key="3">
    <source>
        <dbReference type="ARBA" id="ARBA00023125"/>
    </source>
</evidence>
<reference evidence="6" key="1">
    <citation type="submission" date="2020-10" db="EMBL/GenBank/DDBJ databases">
        <authorList>
            <person name="Gilroy R."/>
        </authorList>
    </citation>
    <scope>NUCLEOTIDE SEQUENCE</scope>
    <source>
        <strain evidence="6">ChiGjej1B1-19959</strain>
    </source>
</reference>
<dbReference type="InterPro" id="IPR013325">
    <property type="entry name" value="RNA_pol_sigma_r2"/>
</dbReference>
<dbReference type="CDD" id="cd06171">
    <property type="entry name" value="Sigma70_r4"/>
    <property type="match status" value="1"/>
</dbReference>
<keyword evidence="1" id="KW-0805">Transcription regulation</keyword>
<dbReference type="InterPro" id="IPR000792">
    <property type="entry name" value="Tscrpt_reg_LuxR_C"/>
</dbReference>
<reference evidence="6" key="2">
    <citation type="journal article" date="2021" name="PeerJ">
        <title>Extensive microbial diversity within the chicken gut microbiome revealed by metagenomics and culture.</title>
        <authorList>
            <person name="Gilroy R."/>
            <person name="Ravi A."/>
            <person name="Getino M."/>
            <person name="Pursley I."/>
            <person name="Horton D.L."/>
            <person name="Alikhan N.F."/>
            <person name="Baker D."/>
            <person name="Gharbi K."/>
            <person name="Hall N."/>
            <person name="Watson M."/>
            <person name="Adriaenssens E.M."/>
            <person name="Foster-Nyarko E."/>
            <person name="Jarju S."/>
            <person name="Secka A."/>
            <person name="Antonio M."/>
            <person name="Oren A."/>
            <person name="Chaudhuri R.R."/>
            <person name="La Ragione R."/>
            <person name="Hildebrand F."/>
            <person name="Pallen M.J."/>
        </authorList>
    </citation>
    <scope>NUCLEOTIDE SEQUENCE</scope>
    <source>
        <strain evidence="6">ChiGjej1B1-19959</strain>
    </source>
</reference>
<dbReference type="AlphaFoldDB" id="A0A9D1IEU9"/>
<evidence type="ECO:0000256" key="4">
    <source>
        <dbReference type="ARBA" id="ARBA00023163"/>
    </source>
</evidence>
<dbReference type="InterPro" id="IPR036388">
    <property type="entry name" value="WH-like_DNA-bd_sf"/>
</dbReference>
<dbReference type="SUPFAM" id="SSF88659">
    <property type="entry name" value="Sigma3 and sigma4 domains of RNA polymerase sigma factors"/>
    <property type="match status" value="1"/>
</dbReference>
<keyword evidence="4" id="KW-0804">Transcription</keyword>
<dbReference type="Proteomes" id="UP000824071">
    <property type="component" value="Unassembled WGS sequence"/>
</dbReference>
<dbReference type="InterPro" id="IPR007627">
    <property type="entry name" value="RNA_pol_sigma70_r2"/>
</dbReference>
<evidence type="ECO:0000256" key="1">
    <source>
        <dbReference type="ARBA" id="ARBA00023015"/>
    </source>
</evidence>
<dbReference type="InterPro" id="IPR000943">
    <property type="entry name" value="RNA_pol_sigma70"/>
</dbReference>
<keyword evidence="2" id="KW-0731">Sigma factor</keyword>
<evidence type="ECO:0000259" key="5">
    <source>
        <dbReference type="PROSITE" id="PS50043"/>
    </source>
</evidence>
<organism evidence="6 7">
    <name type="scientific">Candidatus Fimenecus excrementigallinarum</name>
    <dbReference type="NCBI Taxonomy" id="2840816"/>
    <lineage>
        <taxon>Bacteria</taxon>
        <taxon>Bacillati</taxon>
        <taxon>Bacillota</taxon>
        <taxon>Clostridia</taxon>
        <taxon>Candidatus Fimenecus</taxon>
    </lineage>
</organism>
<dbReference type="InterPro" id="IPR013249">
    <property type="entry name" value="RNA_pol_sigma70_r4_t2"/>
</dbReference>
<dbReference type="InterPro" id="IPR014284">
    <property type="entry name" value="RNA_pol_sigma-70_dom"/>
</dbReference>
<dbReference type="GO" id="GO:0003677">
    <property type="term" value="F:DNA binding"/>
    <property type="evidence" value="ECO:0007669"/>
    <property type="project" value="UniProtKB-KW"/>
</dbReference>
<feature type="domain" description="HTH luxR-type" evidence="5">
    <location>
        <begin position="126"/>
        <end position="177"/>
    </location>
</feature>
<dbReference type="Gene3D" id="1.20.120.1810">
    <property type="match status" value="1"/>
</dbReference>
<dbReference type="PANTHER" id="PTHR30385">
    <property type="entry name" value="SIGMA FACTOR F FLAGELLAR"/>
    <property type="match status" value="1"/>
</dbReference>
<dbReference type="InterPro" id="IPR013324">
    <property type="entry name" value="RNA_pol_sigma_r3/r4-like"/>
</dbReference>
<dbReference type="NCBIfam" id="TIGR02937">
    <property type="entry name" value="sigma70-ECF"/>
    <property type="match status" value="1"/>
</dbReference>
<dbReference type="SMART" id="SM00421">
    <property type="entry name" value="HTH_LUXR"/>
    <property type="match status" value="1"/>
</dbReference>
<dbReference type="Pfam" id="PF08281">
    <property type="entry name" value="Sigma70_r4_2"/>
    <property type="match status" value="1"/>
</dbReference>
<comment type="caution">
    <text evidence="6">The sequence shown here is derived from an EMBL/GenBank/DDBJ whole genome shotgun (WGS) entry which is preliminary data.</text>
</comment>
<dbReference type="Pfam" id="PF04542">
    <property type="entry name" value="Sigma70_r2"/>
    <property type="match status" value="1"/>
</dbReference>
<dbReference type="PROSITE" id="PS00715">
    <property type="entry name" value="SIGMA70_1"/>
    <property type="match status" value="1"/>
</dbReference>
<name>A0A9D1IEU9_9FIRM</name>
<sequence length="177" mass="19354">MTGPKQSLTALALAAQQGDKAALSRLAAEMVPFVRQLAAKYKSVLLDSDDLFQEGMLGLLAAVRSFSEQGGASFRTYAAVCVKNRIVSALRETHGVQLVPLDERMPDGAQSPEEAQLLRDACAMLLQSIRERLSAREQTVLHLFLNGLSYREIAQRTGMSPKAVDSALQRARRKLRG</sequence>
<dbReference type="PRINTS" id="PR00038">
    <property type="entry name" value="HTHLUXR"/>
</dbReference>
<protein>
    <submittedName>
        <fullName evidence="6">Sigma-70 family RNA polymerase sigma factor</fullName>
    </submittedName>
</protein>
<dbReference type="SUPFAM" id="SSF88946">
    <property type="entry name" value="Sigma2 domain of RNA polymerase sigma factors"/>
    <property type="match status" value="1"/>
</dbReference>
<dbReference type="GO" id="GO:0016987">
    <property type="term" value="F:sigma factor activity"/>
    <property type="evidence" value="ECO:0007669"/>
    <property type="project" value="UniProtKB-KW"/>
</dbReference>
<gene>
    <name evidence="6" type="ORF">IAC53_02750</name>
</gene>
<dbReference type="GO" id="GO:0006352">
    <property type="term" value="P:DNA-templated transcription initiation"/>
    <property type="evidence" value="ECO:0007669"/>
    <property type="project" value="InterPro"/>
</dbReference>
<dbReference type="EMBL" id="DVMW01000024">
    <property type="protein sequence ID" value="HIU35511.1"/>
    <property type="molecule type" value="Genomic_DNA"/>
</dbReference>
<dbReference type="PROSITE" id="PS50043">
    <property type="entry name" value="HTH_LUXR_2"/>
    <property type="match status" value="1"/>
</dbReference>
<keyword evidence="3" id="KW-0238">DNA-binding</keyword>
<evidence type="ECO:0000313" key="7">
    <source>
        <dbReference type="Proteomes" id="UP000824071"/>
    </source>
</evidence>
<evidence type="ECO:0000256" key="2">
    <source>
        <dbReference type="ARBA" id="ARBA00023082"/>
    </source>
</evidence>
<dbReference type="Gene3D" id="1.10.10.10">
    <property type="entry name" value="Winged helix-like DNA-binding domain superfamily/Winged helix DNA-binding domain"/>
    <property type="match status" value="1"/>
</dbReference>